<keyword evidence="11" id="KW-1185">Reference proteome</keyword>
<proteinExistence type="inferred from homology"/>
<feature type="compositionally biased region" description="Low complexity" evidence="9">
    <location>
        <begin position="696"/>
        <end position="706"/>
    </location>
</feature>
<feature type="compositionally biased region" description="Acidic residues" evidence="9">
    <location>
        <begin position="86"/>
        <end position="101"/>
    </location>
</feature>
<evidence type="ECO:0000256" key="6">
    <source>
        <dbReference type="ARBA" id="ARBA00023016"/>
    </source>
</evidence>
<evidence type="ECO:0000256" key="9">
    <source>
        <dbReference type="SAM" id="MobiDB-lite"/>
    </source>
</evidence>
<dbReference type="Pfam" id="PF13945">
    <property type="entry name" value="NST1"/>
    <property type="match status" value="1"/>
</dbReference>
<evidence type="ECO:0000256" key="5">
    <source>
        <dbReference type="ARBA" id="ARBA00022490"/>
    </source>
</evidence>
<comment type="similarity">
    <text evidence="3 8">Belongs to the NST1 family.</text>
</comment>
<dbReference type="OrthoDB" id="21629at2759"/>
<comment type="function">
    <text evidence="1 8">May act as a negative regulator of salt tolerance.</text>
</comment>
<evidence type="ECO:0000313" key="10">
    <source>
        <dbReference type="EMBL" id="KAF2107895.1"/>
    </source>
</evidence>
<sequence>MAQGTKAAAAQPVALNGSHPPAPAGVNRKKQKRREKQAAKQAAEQQKQDPPTKNGHPSQIPVLSSLDQLPAVSGPQYPELQYDDGAGYDDDGEFYADEAEPPYDQPYGVNGHYHEGYAGAPLAGGASKKAKTLKKGGSGAHQPAFHSALTPRHPPPHPAPPQSSALAAPHDPKRDKIWNTSTEEERSRIREFWLSLGEDERKGLVKIEKEAVLRKMKEQQKHSCSCTVCGRKRTAIEEELEVLYDAYYEELEQYANHRHDGGSILPPDNFPHAPHPVPPRTYLEGPHRHADVDYSDEQDADDQEDYDSNSEDYDDDDYSDEEPSLHPHETDFLQFGNSLQVKGGILTVADDLLKNDGKKFIEMMEQLAERRMQREEEAQYGSHNTGMYPKMHMQHNHGPPPEEDDYDDDVDEEEGYEDEDYEEDEDEEDTMTEEQRMEEGRRMFQIFAARMFEQRVLQAYREKVAAERQARLLEELAEEDEKQGQKEAKKAKEAQKRKEKKEKQKQAKAEEKARKDAEKAQQEAEVKAAEEKRLEEQRKKKEEQRRKKELERKAQEEERQRKEAERVKRQQEERERQQEAERKARELKAQEKKVKDEAKRKEREEREAKEKEAREKKTQEDKERREREAKVKAERDRLRKEEEATKSTATLTKRPSQPVAVALPPGLLKQPSSTGVPSPHVTPAVPKAPTPNRPRQSSQQGSHGSSPKTPHVALGTSKSMSPTSQINNPLAPKSILSKPPTTQQQAPLHTQPASPMPPIGAPPGMGPAGIGITNMPPGLNGFPHGPGGMMPNMMGPRHGHNMPMFQPQPNSQNFRPFVPPGIHSPNPMPIGRGFPMEGPPGFPSPIPGFPNQMPGFGGMGVPGHSRQGSNSFEKPSVEPPIAAPQAQPIARPAPIQRPSSVKPHEENRRPHGADVDDLADHLGSKALLDDGDDIVDVLNEPRRTSVQAHGSLRGAPLGFGFPEPSGQPQNAYVPFGGSSTWSTPPLPFPMTGGQGWGNSPTSGPFGGPFSSFGHQRPGEARHAWIRRMVCSACKTRPTGPDGYVDATEVQHHVDSNRAPTDQPISPQELKEACEIFGDLQNGGGTLEYKETAPSSGILSGIKFVENSGPPPTLGEIGSPIPSHSVPVGSFGTRPFPGLGQNF</sequence>
<organism evidence="10 11">
    <name type="scientific">Lophiotrema nucula</name>
    <dbReference type="NCBI Taxonomy" id="690887"/>
    <lineage>
        <taxon>Eukaryota</taxon>
        <taxon>Fungi</taxon>
        <taxon>Dikarya</taxon>
        <taxon>Ascomycota</taxon>
        <taxon>Pezizomycotina</taxon>
        <taxon>Dothideomycetes</taxon>
        <taxon>Pleosporomycetidae</taxon>
        <taxon>Pleosporales</taxon>
        <taxon>Lophiotremataceae</taxon>
        <taxon>Lophiotrema</taxon>
    </lineage>
</organism>
<feature type="compositionally biased region" description="Basic and acidic residues" evidence="9">
    <location>
        <begin position="482"/>
        <end position="645"/>
    </location>
</feature>
<evidence type="ECO:0000256" key="4">
    <source>
        <dbReference type="ARBA" id="ARBA00020733"/>
    </source>
</evidence>
<feature type="compositionally biased region" description="Pro residues" evidence="9">
    <location>
        <begin position="754"/>
        <end position="765"/>
    </location>
</feature>
<reference evidence="10" key="1">
    <citation type="journal article" date="2020" name="Stud. Mycol.">
        <title>101 Dothideomycetes genomes: a test case for predicting lifestyles and emergence of pathogens.</title>
        <authorList>
            <person name="Haridas S."/>
            <person name="Albert R."/>
            <person name="Binder M."/>
            <person name="Bloem J."/>
            <person name="Labutti K."/>
            <person name="Salamov A."/>
            <person name="Andreopoulos B."/>
            <person name="Baker S."/>
            <person name="Barry K."/>
            <person name="Bills G."/>
            <person name="Bluhm B."/>
            <person name="Cannon C."/>
            <person name="Castanera R."/>
            <person name="Culley D."/>
            <person name="Daum C."/>
            <person name="Ezra D."/>
            <person name="Gonzalez J."/>
            <person name="Henrissat B."/>
            <person name="Kuo A."/>
            <person name="Liang C."/>
            <person name="Lipzen A."/>
            <person name="Lutzoni F."/>
            <person name="Magnuson J."/>
            <person name="Mondo S."/>
            <person name="Nolan M."/>
            <person name="Ohm R."/>
            <person name="Pangilinan J."/>
            <person name="Park H.-J."/>
            <person name="Ramirez L."/>
            <person name="Alfaro M."/>
            <person name="Sun H."/>
            <person name="Tritt A."/>
            <person name="Yoshinaga Y."/>
            <person name="Zwiers L.-H."/>
            <person name="Turgeon B."/>
            <person name="Goodwin S."/>
            <person name="Spatafora J."/>
            <person name="Crous P."/>
            <person name="Grigoriev I."/>
        </authorList>
    </citation>
    <scope>NUCLEOTIDE SEQUENCE</scope>
    <source>
        <strain evidence="10">CBS 627.86</strain>
    </source>
</reference>
<feature type="region of interest" description="Disordered" evidence="9">
    <location>
        <begin position="478"/>
        <end position="782"/>
    </location>
</feature>
<keyword evidence="5 8" id="KW-0963">Cytoplasm</keyword>
<evidence type="ECO:0000256" key="3">
    <source>
        <dbReference type="ARBA" id="ARBA00007112"/>
    </source>
</evidence>
<name>A0A6A5YLD5_9PLEO</name>
<feature type="region of interest" description="Disordered" evidence="9">
    <location>
        <begin position="258"/>
        <end position="330"/>
    </location>
</feature>
<dbReference type="EMBL" id="ML977351">
    <property type="protein sequence ID" value="KAF2107895.1"/>
    <property type="molecule type" value="Genomic_DNA"/>
</dbReference>
<keyword evidence="7 8" id="KW-0175">Coiled coil</keyword>
<dbReference type="AlphaFoldDB" id="A0A6A5YLD5"/>
<accession>A0A6A5YLD5</accession>
<feature type="compositionally biased region" description="Pro residues" evidence="9">
    <location>
        <begin position="152"/>
        <end position="161"/>
    </location>
</feature>
<dbReference type="GO" id="GO:0005737">
    <property type="term" value="C:cytoplasm"/>
    <property type="evidence" value="ECO:0007669"/>
    <property type="project" value="UniProtKB-SubCell"/>
</dbReference>
<evidence type="ECO:0000256" key="1">
    <source>
        <dbReference type="ARBA" id="ARBA00002545"/>
    </source>
</evidence>
<feature type="region of interest" description="Disordered" evidence="9">
    <location>
        <begin position="860"/>
        <end position="915"/>
    </location>
</feature>
<evidence type="ECO:0000256" key="8">
    <source>
        <dbReference type="RuleBase" id="RU049441"/>
    </source>
</evidence>
<dbReference type="Proteomes" id="UP000799770">
    <property type="component" value="Unassembled WGS sequence"/>
</dbReference>
<feature type="compositionally biased region" description="Acidic residues" evidence="9">
    <location>
        <begin position="401"/>
        <end position="432"/>
    </location>
</feature>
<feature type="compositionally biased region" description="Low complexity" evidence="9">
    <location>
        <begin position="883"/>
        <end position="898"/>
    </location>
</feature>
<feature type="compositionally biased region" description="Polar residues" evidence="9">
    <location>
        <begin position="49"/>
        <end position="67"/>
    </location>
</feature>
<dbReference type="PANTHER" id="PTHR31780">
    <property type="entry name" value="STRESS RESPONSE PROTEIN NST1-RELATED"/>
    <property type="match status" value="1"/>
</dbReference>
<evidence type="ECO:0000256" key="7">
    <source>
        <dbReference type="ARBA" id="ARBA00023054"/>
    </source>
</evidence>
<feature type="compositionally biased region" description="Polar residues" evidence="9">
    <location>
        <begin position="646"/>
        <end position="655"/>
    </location>
</feature>
<dbReference type="InterPro" id="IPR025279">
    <property type="entry name" value="NST1"/>
</dbReference>
<comment type="subcellular location">
    <subcellularLocation>
        <location evidence="2 8">Cytoplasm</location>
    </subcellularLocation>
</comment>
<feature type="compositionally biased region" description="Basic and acidic residues" evidence="9">
    <location>
        <begin position="902"/>
        <end position="915"/>
    </location>
</feature>
<evidence type="ECO:0000256" key="2">
    <source>
        <dbReference type="ARBA" id="ARBA00004496"/>
    </source>
</evidence>
<feature type="region of interest" description="Disordered" evidence="9">
    <location>
        <begin position="375"/>
        <end position="438"/>
    </location>
</feature>
<feature type="compositionally biased region" description="Basic and acidic residues" evidence="9">
    <location>
        <begin position="170"/>
        <end position="184"/>
    </location>
</feature>
<feature type="compositionally biased region" description="Acidic residues" evidence="9">
    <location>
        <begin position="293"/>
        <end position="322"/>
    </location>
</feature>
<evidence type="ECO:0000313" key="11">
    <source>
        <dbReference type="Proteomes" id="UP000799770"/>
    </source>
</evidence>
<feature type="compositionally biased region" description="Polar residues" evidence="9">
    <location>
        <begin position="716"/>
        <end position="728"/>
    </location>
</feature>
<dbReference type="PANTHER" id="PTHR31780:SF10">
    <property type="entry name" value="LD36051P"/>
    <property type="match status" value="1"/>
</dbReference>
<gene>
    <name evidence="10" type="ORF">BDV96DRAFT_588351</name>
</gene>
<feature type="region of interest" description="Disordered" evidence="9">
    <location>
        <begin position="1"/>
        <end position="184"/>
    </location>
</feature>
<protein>
    <recommendedName>
        <fullName evidence="4 8">Stress response protein NST1</fullName>
    </recommendedName>
</protein>
<feature type="compositionally biased region" description="Polar residues" evidence="9">
    <location>
        <begin position="739"/>
        <end position="748"/>
    </location>
</feature>
<keyword evidence="6 8" id="KW-0346">Stress response</keyword>
<dbReference type="InterPro" id="IPR051195">
    <property type="entry name" value="Fungal_stress_NST1"/>
</dbReference>